<accession>M7ZR16</accession>
<reference evidence="1" key="1">
    <citation type="journal article" date="2013" name="Nature">
        <title>Draft genome of the wheat A-genome progenitor Triticum urartu.</title>
        <authorList>
            <person name="Ling H.Q."/>
            <person name="Zhao S."/>
            <person name="Liu D."/>
            <person name="Wang J."/>
            <person name="Sun H."/>
            <person name="Zhang C."/>
            <person name="Fan H."/>
            <person name="Li D."/>
            <person name="Dong L."/>
            <person name="Tao Y."/>
            <person name="Gao C."/>
            <person name="Wu H."/>
            <person name="Li Y."/>
            <person name="Cui Y."/>
            <person name="Guo X."/>
            <person name="Zheng S."/>
            <person name="Wang B."/>
            <person name="Yu K."/>
            <person name="Liang Q."/>
            <person name="Yang W."/>
            <person name="Lou X."/>
            <person name="Chen J."/>
            <person name="Feng M."/>
            <person name="Jian J."/>
            <person name="Zhang X."/>
            <person name="Luo G."/>
            <person name="Jiang Y."/>
            <person name="Liu J."/>
            <person name="Wang Z."/>
            <person name="Sha Y."/>
            <person name="Zhang B."/>
            <person name="Wu H."/>
            <person name="Tang D."/>
            <person name="Shen Q."/>
            <person name="Xue P."/>
            <person name="Zou S."/>
            <person name="Wang X."/>
            <person name="Liu X."/>
            <person name="Wang F."/>
            <person name="Yang Y."/>
            <person name="An X."/>
            <person name="Dong Z."/>
            <person name="Zhang K."/>
            <person name="Zhang X."/>
            <person name="Luo M.C."/>
            <person name="Dvorak J."/>
            <person name="Tong Y."/>
            <person name="Wang J."/>
            <person name="Yang H."/>
            <person name="Li Z."/>
            <person name="Wang D."/>
            <person name="Zhang A."/>
            <person name="Wang J."/>
        </authorList>
    </citation>
    <scope>NUCLEOTIDE SEQUENCE</scope>
</reference>
<gene>
    <name evidence="1" type="ORF">TRIUR3_15880</name>
</gene>
<sequence length="87" mass="9888">MASRGPELLLFWRLDVPVDERQGEREKKGRKGEEGKEGREGDEGEGRQGKVELQRRREVEALGASAPEWERLSVLLGNLLCRGMPWS</sequence>
<protein>
    <submittedName>
        <fullName evidence="1">Uncharacterized protein</fullName>
    </submittedName>
</protein>
<dbReference type="EMBL" id="KD087288">
    <property type="protein sequence ID" value="EMS62041.1"/>
    <property type="molecule type" value="Genomic_DNA"/>
</dbReference>
<organism evidence="1">
    <name type="scientific">Triticum urartu</name>
    <name type="common">Red wild einkorn</name>
    <name type="synonym">Crithodium urartu</name>
    <dbReference type="NCBI Taxonomy" id="4572"/>
    <lineage>
        <taxon>Eukaryota</taxon>
        <taxon>Viridiplantae</taxon>
        <taxon>Streptophyta</taxon>
        <taxon>Embryophyta</taxon>
        <taxon>Tracheophyta</taxon>
        <taxon>Spermatophyta</taxon>
        <taxon>Magnoliopsida</taxon>
        <taxon>Liliopsida</taxon>
        <taxon>Poales</taxon>
        <taxon>Poaceae</taxon>
        <taxon>BOP clade</taxon>
        <taxon>Pooideae</taxon>
        <taxon>Triticodae</taxon>
        <taxon>Triticeae</taxon>
        <taxon>Triticinae</taxon>
        <taxon>Triticum</taxon>
    </lineage>
</organism>
<evidence type="ECO:0000313" key="1">
    <source>
        <dbReference type="EMBL" id="EMS62041.1"/>
    </source>
</evidence>
<name>M7ZR16_TRIUA</name>
<dbReference type="AlphaFoldDB" id="M7ZR16"/>
<proteinExistence type="predicted"/>